<name>J3TRN4_MYCGL</name>
<dbReference type="GO" id="GO:0008233">
    <property type="term" value="F:peptidase activity"/>
    <property type="evidence" value="ECO:0007669"/>
    <property type="project" value="UniProtKB-KW"/>
</dbReference>
<dbReference type="AlphaFoldDB" id="J3TRN4"/>
<accession>J3TRN4</accession>
<proteinExistence type="predicted"/>
<dbReference type="KEGG" id="mgw:HFMG01WIA_0804"/>
<sequence length="34" mass="4016">MGYLHLLLGDFMKLNKIISVILLRIMEEGIRTRQ</sequence>
<dbReference type="EMBL" id="CP003510">
    <property type="protein sequence ID" value="AFP79347.1"/>
    <property type="molecule type" value="Genomic_DNA"/>
</dbReference>
<reference evidence="1 2" key="1">
    <citation type="journal article" date="2012" name="Microbiology">
        <title>Extensive variation in surface lipoprotein gene content and genomic changes associated with virulence during evolution of a novel North American house finch epizootic strain of Mycoplasma gallisepticum.</title>
        <authorList>
            <person name="Tulman E.R."/>
            <person name="Liao X."/>
            <person name="Szczepanek S.M."/>
            <person name="Ley D.H."/>
            <person name="Kutish G.F."/>
            <person name="Geary S.J."/>
        </authorList>
    </citation>
    <scope>NUCLEOTIDE SEQUENCE [LARGE SCALE GENOMIC DNA]</scope>
    <source>
        <strain evidence="2">House finch-associated</strain>
    </source>
</reference>
<evidence type="ECO:0000313" key="1">
    <source>
        <dbReference type="EMBL" id="AFP79347.1"/>
    </source>
</evidence>
<dbReference type="HOGENOM" id="CLU_3374717_0_0_14"/>
<keyword evidence="1" id="KW-0645">Protease</keyword>
<protein>
    <submittedName>
        <fullName evidence="1">Subtilisin-like serine protease domain protein</fullName>
    </submittedName>
</protein>
<keyword evidence="1" id="KW-0378">Hydrolase</keyword>
<dbReference type="Proteomes" id="UP000003940">
    <property type="component" value="Chromosome"/>
</dbReference>
<dbReference type="GO" id="GO:0006508">
    <property type="term" value="P:proteolysis"/>
    <property type="evidence" value="ECO:0007669"/>
    <property type="project" value="UniProtKB-KW"/>
</dbReference>
<organism evidence="1 2">
    <name type="scientific">Mycoplasmoides gallisepticum WI01_2001.043-13-2P</name>
    <dbReference type="NCBI Taxonomy" id="1159201"/>
    <lineage>
        <taxon>Bacteria</taxon>
        <taxon>Bacillati</taxon>
        <taxon>Mycoplasmatota</taxon>
        <taxon>Mycoplasmoidales</taxon>
        <taxon>Mycoplasmoidaceae</taxon>
        <taxon>Mycoplasmoides</taxon>
    </lineage>
</organism>
<gene>
    <name evidence="1" type="ORF">HFMG01WIA_0804</name>
</gene>
<evidence type="ECO:0000313" key="2">
    <source>
        <dbReference type="Proteomes" id="UP000003940"/>
    </source>
</evidence>